<reference evidence="2" key="1">
    <citation type="journal article" date="2019" name="Int. J. Syst. Evol. Microbiol.">
        <title>The Global Catalogue of Microorganisms (GCM) 10K type strain sequencing project: providing services to taxonomists for standard genome sequencing and annotation.</title>
        <authorList>
            <consortium name="The Broad Institute Genomics Platform"/>
            <consortium name="The Broad Institute Genome Sequencing Center for Infectious Disease"/>
            <person name="Wu L."/>
            <person name="Ma J."/>
        </authorList>
    </citation>
    <scope>NUCLEOTIDE SEQUENCE [LARGE SCALE GENOMIC DNA]</scope>
    <source>
        <strain evidence="2">CCUG 56401</strain>
    </source>
</reference>
<dbReference type="RefSeq" id="WP_263247345.1">
    <property type="nucleotide sequence ID" value="NZ_BAABLT010000020.1"/>
</dbReference>
<dbReference type="Proteomes" id="UP001597018">
    <property type="component" value="Unassembled WGS sequence"/>
</dbReference>
<sequence length="72" mass="7849">MRLPLLRPADLTAEQQPLYRAFEAMVEARSTRASRIGVEGIVDVTVLMGWFTSVALTLAAFDAPSNAVGRDQ</sequence>
<name>A0ABW3FR17_9PSEU</name>
<gene>
    <name evidence="1" type="ORF">ACFQ16_10480</name>
</gene>
<keyword evidence="2" id="KW-1185">Reference proteome</keyword>
<organism evidence="1 2">
    <name type="scientific">Saccharopolyspora rosea</name>
    <dbReference type="NCBI Taxonomy" id="524884"/>
    <lineage>
        <taxon>Bacteria</taxon>
        <taxon>Bacillati</taxon>
        <taxon>Actinomycetota</taxon>
        <taxon>Actinomycetes</taxon>
        <taxon>Pseudonocardiales</taxon>
        <taxon>Pseudonocardiaceae</taxon>
        <taxon>Saccharopolyspora</taxon>
    </lineage>
</organism>
<protein>
    <submittedName>
        <fullName evidence="1">Uncharacterized protein</fullName>
    </submittedName>
</protein>
<accession>A0ABW3FR17</accession>
<comment type="caution">
    <text evidence="1">The sequence shown here is derived from an EMBL/GenBank/DDBJ whole genome shotgun (WGS) entry which is preliminary data.</text>
</comment>
<proteinExistence type="predicted"/>
<evidence type="ECO:0000313" key="2">
    <source>
        <dbReference type="Proteomes" id="UP001597018"/>
    </source>
</evidence>
<evidence type="ECO:0000313" key="1">
    <source>
        <dbReference type="EMBL" id="MFD0920167.1"/>
    </source>
</evidence>
<dbReference type="EMBL" id="JBHTIW010000005">
    <property type="protein sequence ID" value="MFD0920167.1"/>
    <property type="molecule type" value="Genomic_DNA"/>
</dbReference>